<dbReference type="InterPro" id="IPR029071">
    <property type="entry name" value="Ubiquitin-like_domsf"/>
</dbReference>
<evidence type="ECO:0000313" key="10">
    <source>
        <dbReference type="Proteomes" id="UP000271974"/>
    </source>
</evidence>
<keyword evidence="3 7" id="KW-1133">Transmembrane helix</keyword>
<dbReference type="SUPFAM" id="SSF54236">
    <property type="entry name" value="Ubiquitin-like"/>
    <property type="match status" value="1"/>
</dbReference>
<feature type="transmembrane region" description="Helical" evidence="7">
    <location>
        <begin position="447"/>
        <end position="467"/>
    </location>
</feature>
<dbReference type="PROSITE" id="PS50053">
    <property type="entry name" value="UBIQUITIN_2"/>
    <property type="match status" value="1"/>
</dbReference>
<evidence type="ECO:0000256" key="1">
    <source>
        <dbReference type="ARBA" id="ARBA00004370"/>
    </source>
</evidence>
<protein>
    <recommendedName>
        <fullName evidence="8">Ubiquitin-like domain-containing protein</fullName>
    </recommendedName>
</protein>
<dbReference type="GO" id="GO:0016020">
    <property type="term" value="C:membrane"/>
    <property type="evidence" value="ECO:0007669"/>
    <property type="project" value="UniProtKB-SubCell"/>
</dbReference>
<proteinExistence type="predicted"/>
<dbReference type="Proteomes" id="UP000271974">
    <property type="component" value="Unassembled WGS sequence"/>
</dbReference>
<dbReference type="OrthoDB" id="21589at2759"/>
<feature type="region of interest" description="Disordered" evidence="6">
    <location>
        <begin position="106"/>
        <end position="170"/>
    </location>
</feature>
<feature type="transmembrane region" description="Helical" evidence="7">
    <location>
        <begin position="334"/>
        <end position="350"/>
    </location>
</feature>
<dbReference type="InterPro" id="IPR000626">
    <property type="entry name" value="Ubiquitin-like_dom"/>
</dbReference>
<feature type="domain" description="Ubiquitin-like" evidence="8">
    <location>
        <begin position="15"/>
        <end position="76"/>
    </location>
</feature>
<evidence type="ECO:0000256" key="5">
    <source>
        <dbReference type="ARBA" id="ARBA00023230"/>
    </source>
</evidence>
<organism evidence="9 10">
    <name type="scientific">Elysia chlorotica</name>
    <name type="common">Eastern emerald elysia</name>
    <name type="synonym">Sea slug</name>
    <dbReference type="NCBI Taxonomy" id="188477"/>
    <lineage>
        <taxon>Eukaryota</taxon>
        <taxon>Metazoa</taxon>
        <taxon>Spiralia</taxon>
        <taxon>Lophotrochozoa</taxon>
        <taxon>Mollusca</taxon>
        <taxon>Gastropoda</taxon>
        <taxon>Heterobranchia</taxon>
        <taxon>Euthyneura</taxon>
        <taxon>Panpulmonata</taxon>
        <taxon>Sacoglossa</taxon>
        <taxon>Placobranchoidea</taxon>
        <taxon>Plakobranchidae</taxon>
        <taxon>Elysia</taxon>
    </lineage>
</organism>
<dbReference type="Pfam" id="PF00240">
    <property type="entry name" value="ubiquitin"/>
    <property type="match status" value="1"/>
</dbReference>
<sequence>MFAAMDQALPADMPITLVIKAPNQRMADQTVDCMLGWTIRKLKQHLEVVYPSKPKHNEQRLIYSGKLLQDHLTLKEVLRQYDENEQLTRHTVHLVCSKSCDSATSSVQKSSKEQMNASSKENTPPGEARTSSSDIQSTVNTTTQQQNTAQNPATDGLRFRGTSAADARVSQTASQSQLEFMNMYGAYPAPYGTYTNVPTSMAGPAGYTPDQYAWLMQQQQQAYSQYMMQYMQYYQNAYFSGHSFNPQMAAPPTYTQQQPVLNPAAQQQQPQPPQAAARPNNDANDMPRMNAQGGIDQDDENDLEPRDWLHHVYFIMRFLTFMGFLFFYSNPTRFLLVSSGSIAIYLLQKIRRHMQRMQQDQERQQQEAERQRQQAEQHQQDHLQQQADGTTPNDGNGSGQQQEEQHQAQDAAVHGNPGVQNARSETVGTPPETETDDPRQEQEQGNWVIRAFVFVCMTIQAFFTSLLPTPPELLEAN</sequence>
<feature type="compositionally biased region" description="Polar residues" evidence="6">
    <location>
        <begin position="106"/>
        <end position="122"/>
    </location>
</feature>
<dbReference type="STRING" id="188477.A0A3S1A6T3"/>
<feature type="region of interest" description="Disordered" evidence="6">
    <location>
        <begin position="262"/>
        <end position="300"/>
    </location>
</feature>
<dbReference type="CDD" id="cd01790">
    <property type="entry name" value="Ubl_HERP"/>
    <property type="match status" value="1"/>
</dbReference>
<evidence type="ECO:0000256" key="6">
    <source>
        <dbReference type="SAM" id="MobiDB-lite"/>
    </source>
</evidence>
<gene>
    <name evidence="9" type="ORF">EGW08_000223</name>
</gene>
<keyword evidence="5" id="KW-0834">Unfolded protein response</keyword>
<evidence type="ECO:0000256" key="2">
    <source>
        <dbReference type="ARBA" id="ARBA00022692"/>
    </source>
</evidence>
<keyword evidence="2 7" id="KW-0812">Transmembrane</keyword>
<dbReference type="FunFam" id="3.10.20.90:FF:000046">
    <property type="entry name" value="Homocysteine-responsive endoplasmic reticulum-resident ubiquitin-like domain member 2 protein"/>
    <property type="match status" value="1"/>
</dbReference>
<accession>A0A3S1A6T3</accession>
<dbReference type="EMBL" id="RQTK01000003">
    <property type="protein sequence ID" value="RUS92010.1"/>
    <property type="molecule type" value="Genomic_DNA"/>
</dbReference>
<name>A0A3S1A6T3_ELYCH</name>
<feature type="region of interest" description="Disordered" evidence="6">
    <location>
        <begin position="356"/>
        <end position="443"/>
    </location>
</feature>
<dbReference type="Gene3D" id="3.10.20.90">
    <property type="entry name" value="Phosphatidylinositol 3-kinase Catalytic Subunit, Chain A, domain 1"/>
    <property type="match status" value="1"/>
</dbReference>
<dbReference type="PANTHER" id="PTHR12943:SF27">
    <property type="entry name" value="HOMOCYSTEINE-INDUCED ENDOPLASMIC RETICULUM PROTEIN, ISOFORM A"/>
    <property type="match status" value="1"/>
</dbReference>
<evidence type="ECO:0000256" key="3">
    <source>
        <dbReference type="ARBA" id="ARBA00022989"/>
    </source>
</evidence>
<feature type="compositionally biased region" description="Low complexity" evidence="6">
    <location>
        <begin position="136"/>
        <end position="151"/>
    </location>
</feature>
<dbReference type="InterPro" id="IPR039751">
    <property type="entry name" value="HERPUD1/2"/>
</dbReference>
<feature type="compositionally biased region" description="Polar residues" evidence="6">
    <location>
        <begin position="418"/>
        <end position="427"/>
    </location>
</feature>
<dbReference type="AlphaFoldDB" id="A0A3S1A6T3"/>
<evidence type="ECO:0000256" key="7">
    <source>
        <dbReference type="SAM" id="Phobius"/>
    </source>
</evidence>
<dbReference type="GO" id="GO:0030968">
    <property type="term" value="P:endoplasmic reticulum unfolded protein response"/>
    <property type="evidence" value="ECO:0007669"/>
    <property type="project" value="TreeGrafter"/>
</dbReference>
<evidence type="ECO:0000256" key="4">
    <source>
        <dbReference type="ARBA" id="ARBA00023136"/>
    </source>
</evidence>
<dbReference type="PANTHER" id="PTHR12943">
    <property type="entry name" value="HOMOCYSTEINE-RESPONSIVE ENDOPLASMIC RETICULUM-RESIDENT UNIQUITIN-LIKE DOMAIN HERPUD PROTEIN FAMILY MEMBER"/>
    <property type="match status" value="1"/>
</dbReference>
<keyword evidence="4 7" id="KW-0472">Membrane</keyword>
<comment type="subcellular location">
    <subcellularLocation>
        <location evidence="1">Membrane</location>
    </subcellularLocation>
</comment>
<dbReference type="SMART" id="SM00213">
    <property type="entry name" value="UBQ"/>
    <property type="match status" value="1"/>
</dbReference>
<keyword evidence="10" id="KW-1185">Reference proteome</keyword>
<evidence type="ECO:0000259" key="8">
    <source>
        <dbReference type="PROSITE" id="PS50053"/>
    </source>
</evidence>
<comment type="caution">
    <text evidence="9">The sequence shown here is derived from an EMBL/GenBank/DDBJ whole genome shotgun (WGS) entry which is preliminary data.</text>
</comment>
<feature type="compositionally biased region" description="Low complexity" evidence="6">
    <location>
        <begin position="262"/>
        <end position="284"/>
    </location>
</feature>
<evidence type="ECO:0000313" key="9">
    <source>
        <dbReference type="EMBL" id="RUS92010.1"/>
    </source>
</evidence>
<feature type="compositionally biased region" description="Basic and acidic residues" evidence="6">
    <location>
        <begin position="359"/>
        <end position="381"/>
    </location>
</feature>
<reference evidence="9 10" key="1">
    <citation type="submission" date="2019-01" db="EMBL/GenBank/DDBJ databases">
        <title>A draft genome assembly of the solar-powered sea slug Elysia chlorotica.</title>
        <authorList>
            <person name="Cai H."/>
            <person name="Li Q."/>
            <person name="Fang X."/>
            <person name="Li J."/>
            <person name="Curtis N.E."/>
            <person name="Altenburger A."/>
            <person name="Shibata T."/>
            <person name="Feng M."/>
            <person name="Maeda T."/>
            <person name="Schwartz J.A."/>
            <person name="Shigenobu S."/>
            <person name="Lundholm N."/>
            <person name="Nishiyama T."/>
            <person name="Yang H."/>
            <person name="Hasebe M."/>
            <person name="Li S."/>
            <person name="Pierce S.K."/>
            <person name="Wang J."/>
        </authorList>
    </citation>
    <scope>NUCLEOTIDE SEQUENCE [LARGE SCALE GENOMIC DNA]</scope>
    <source>
        <strain evidence="9">EC2010</strain>
        <tissue evidence="9">Whole organism of an adult</tissue>
    </source>
</reference>